<proteinExistence type="inferred from homology"/>
<dbReference type="PANTHER" id="PTHR47706">
    <property type="entry name" value="NMRA-LIKE FAMILY PROTEIN"/>
    <property type="match status" value="1"/>
</dbReference>
<dbReference type="InterPro" id="IPR051609">
    <property type="entry name" value="NmrA/Isoflavone_reductase-like"/>
</dbReference>
<dbReference type="OrthoDB" id="10000533at2759"/>
<comment type="caution">
    <text evidence="5">The sequence shown here is derived from an EMBL/GenBank/DDBJ whole genome shotgun (WGS) entry which is preliminary data.</text>
</comment>
<evidence type="ECO:0000259" key="4">
    <source>
        <dbReference type="Pfam" id="PF13460"/>
    </source>
</evidence>
<dbReference type="InterPro" id="IPR016040">
    <property type="entry name" value="NAD(P)-bd_dom"/>
</dbReference>
<gene>
    <name evidence="5" type="ORF">P171DRAFT_402382</name>
</gene>
<dbReference type="Gene3D" id="3.40.50.720">
    <property type="entry name" value="NAD(P)-binding Rossmann-like Domain"/>
    <property type="match status" value="1"/>
</dbReference>
<dbReference type="GO" id="GO:0016491">
    <property type="term" value="F:oxidoreductase activity"/>
    <property type="evidence" value="ECO:0007669"/>
    <property type="project" value="UniProtKB-KW"/>
</dbReference>
<name>A0A9P4PTT9_9PLEO</name>
<dbReference type="PANTHER" id="PTHR47706:SF4">
    <property type="entry name" value="NMRA-LIKE DOMAIN-CONTAINING PROTEIN"/>
    <property type="match status" value="1"/>
</dbReference>
<dbReference type="EMBL" id="MU001493">
    <property type="protein sequence ID" value="KAF2450150.1"/>
    <property type="molecule type" value="Genomic_DNA"/>
</dbReference>
<evidence type="ECO:0000313" key="5">
    <source>
        <dbReference type="EMBL" id="KAF2450150.1"/>
    </source>
</evidence>
<dbReference type="SUPFAM" id="SSF51735">
    <property type="entry name" value="NAD(P)-binding Rossmann-fold domains"/>
    <property type="match status" value="1"/>
</dbReference>
<reference evidence="5" key="1">
    <citation type="journal article" date="2020" name="Stud. Mycol.">
        <title>101 Dothideomycetes genomes: a test case for predicting lifestyles and emergence of pathogens.</title>
        <authorList>
            <person name="Haridas S."/>
            <person name="Albert R."/>
            <person name="Binder M."/>
            <person name="Bloem J."/>
            <person name="Labutti K."/>
            <person name="Salamov A."/>
            <person name="Andreopoulos B."/>
            <person name="Baker S."/>
            <person name="Barry K."/>
            <person name="Bills G."/>
            <person name="Bluhm B."/>
            <person name="Cannon C."/>
            <person name="Castanera R."/>
            <person name="Culley D."/>
            <person name="Daum C."/>
            <person name="Ezra D."/>
            <person name="Gonzalez J."/>
            <person name="Henrissat B."/>
            <person name="Kuo A."/>
            <person name="Liang C."/>
            <person name="Lipzen A."/>
            <person name="Lutzoni F."/>
            <person name="Magnuson J."/>
            <person name="Mondo S."/>
            <person name="Nolan M."/>
            <person name="Ohm R."/>
            <person name="Pangilinan J."/>
            <person name="Park H.-J."/>
            <person name="Ramirez L."/>
            <person name="Alfaro M."/>
            <person name="Sun H."/>
            <person name="Tritt A."/>
            <person name="Yoshinaga Y."/>
            <person name="Zwiers L.-H."/>
            <person name="Turgeon B."/>
            <person name="Goodwin S."/>
            <person name="Spatafora J."/>
            <person name="Crous P."/>
            <person name="Grigoriev I."/>
        </authorList>
    </citation>
    <scope>NUCLEOTIDE SEQUENCE</scope>
    <source>
        <strain evidence="5">CBS 690.94</strain>
    </source>
</reference>
<keyword evidence="3" id="KW-0560">Oxidoreductase</keyword>
<sequence>MTTVVAVAGGSSGLGRAIVDALRADGRYEVLIFSRAENPQVEKESGARVLAADYSSVDALTTLLETNNVEVLITTANTTVDPTPEFNMIEAAARSRATKRFIPNAWSALQFTDEPRFKNFPLAQGKLQSLARLNNTDLDWTAIYPGLFMEYVTEGLPTTLTLMTIMLDMKHNAAALPNKGDAKITLTYSRDIAKYISKLLTLSTWERAYFIVGDVKSWNEIVAAAETGKGVKFDVTYDAVEKLKHGQVTELPGYARMYELFGGRDIALPRVQGLIAQYGLWMEEGIFTYQGGARLNDLFPEVEVLGLEGAWRVAGGKA</sequence>
<dbReference type="InterPro" id="IPR036291">
    <property type="entry name" value="NAD(P)-bd_dom_sf"/>
</dbReference>
<comment type="similarity">
    <text evidence="1">Belongs to the NmrA-type oxidoreductase family. Isoflavone reductase subfamily.</text>
</comment>
<evidence type="ECO:0000256" key="2">
    <source>
        <dbReference type="ARBA" id="ARBA00022857"/>
    </source>
</evidence>
<evidence type="ECO:0000256" key="1">
    <source>
        <dbReference type="ARBA" id="ARBA00005725"/>
    </source>
</evidence>
<evidence type="ECO:0000256" key="3">
    <source>
        <dbReference type="ARBA" id="ARBA00023002"/>
    </source>
</evidence>
<dbReference type="AlphaFoldDB" id="A0A9P4PTT9"/>
<keyword evidence="2" id="KW-0521">NADP</keyword>
<evidence type="ECO:0000313" key="6">
    <source>
        <dbReference type="Proteomes" id="UP000799764"/>
    </source>
</evidence>
<organism evidence="5 6">
    <name type="scientific">Karstenula rhodostoma CBS 690.94</name>
    <dbReference type="NCBI Taxonomy" id="1392251"/>
    <lineage>
        <taxon>Eukaryota</taxon>
        <taxon>Fungi</taxon>
        <taxon>Dikarya</taxon>
        <taxon>Ascomycota</taxon>
        <taxon>Pezizomycotina</taxon>
        <taxon>Dothideomycetes</taxon>
        <taxon>Pleosporomycetidae</taxon>
        <taxon>Pleosporales</taxon>
        <taxon>Massarineae</taxon>
        <taxon>Didymosphaeriaceae</taxon>
        <taxon>Karstenula</taxon>
    </lineage>
</organism>
<accession>A0A9P4PTT9</accession>
<protein>
    <submittedName>
        <fullName evidence="5">NAD(P)-binding protein</fullName>
    </submittedName>
</protein>
<keyword evidence="6" id="KW-1185">Reference proteome</keyword>
<dbReference type="Pfam" id="PF13460">
    <property type="entry name" value="NAD_binding_10"/>
    <property type="match status" value="1"/>
</dbReference>
<feature type="domain" description="NAD(P)-binding" evidence="4">
    <location>
        <begin position="9"/>
        <end position="150"/>
    </location>
</feature>
<dbReference type="Proteomes" id="UP000799764">
    <property type="component" value="Unassembled WGS sequence"/>
</dbReference>